<dbReference type="GO" id="GO:0042626">
    <property type="term" value="F:ATPase-coupled transmembrane transporter activity"/>
    <property type="evidence" value="ECO:0007669"/>
    <property type="project" value="TreeGrafter"/>
</dbReference>
<name>A0A453HGD3_AEGTS</name>
<dbReference type="GO" id="GO:0016887">
    <property type="term" value="F:ATP hydrolysis activity"/>
    <property type="evidence" value="ECO:0007669"/>
    <property type="project" value="InterPro"/>
</dbReference>
<evidence type="ECO:0000256" key="2">
    <source>
        <dbReference type="ARBA" id="ARBA00022840"/>
    </source>
</evidence>
<protein>
    <recommendedName>
        <fullName evidence="3">ABC transporter domain-containing protein</fullName>
    </recommendedName>
</protein>
<evidence type="ECO:0000313" key="5">
    <source>
        <dbReference type="Proteomes" id="UP000015105"/>
    </source>
</evidence>
<reference evidence="4" key="4">
    <citation type="submission" date="2019-03" db="UniProtKB">
        <authorList>
            <consortium name="EnsemblPlants"/>
        </authorList>
    </citation>
    <scope>IDENTIFICATION</scope>
</reference>
<accession>A0A453HGD3</accession>
<dbReference type="GO" id="GO:0005524">
    <property type="term" value="F:ATP binding"/>
    <property type="evidence" value="ECO:0007669"/>
    <property type="project" value="UniProtKB-KW"/>
</dbReference>
<evidence type="ECO:0000256" key="1">
    <source>
        <dbReference type="ARBA" id="ARBA00022741"/>
    </source>
</evidence>
<evidence type="ECO:0000259" key="3">
    <source>
        <dbReference type="Pfam" id="PF00005"/>
    </source>
</evidence>
<keyword evidence="1" id="KW-0547">Nucleotide-binding</keyword>
<dbReference type="GO" id="GO:0016020">
    <property type="term" value="C:membrane"/>
    <property type="evidence" value="ECO:0007669"/>
    <property type="project" value="TreeGrafter"/>
</dbReference>
<feature type="domain" description="ABC transporter" evidence="3">
    <location>
        <begin position="5"/>
        <end position="36"/>
    </location>
</feature>
<evidence type="ECO:0000313" key="4">
    <source>
        <dbReference type="EnsemblPlants" id="AET4Gv20183400.19"/>
    </source>
</evidence>
<dbReference type="Gramene" id="AET4Gv20183400.19">
    <property type="protein sequence ID" value="AET4Gv20183400.19"/>
    <property type="gene ID" value="AET4Gv20183400"/>
</dbReference>
<sequence>VVEGGSNWSMGQRQLLCLARALLRRNCILILDEATASIDTATDAIIQKIIRTEFKGSTVITVAHRMPTVVDCTWVLVINNGMHAS</sequence>
<reference evidence="5" key="2">
    <citation type="journal article" date="2017" name="Nat. Plants">
        <title>The Aegilops tauschii genome reveals multiple impacts of transposons.</title>
        <authorList>
            <person name="Zhao G."/>
            <person name="Zou C."/>
            <person name="Li K."/>
            <person name="Wang K."/>
            <person name="Li T."/>
            <person name="Gao L."/>
            <person name="Zhang X."/>
            <person name="Wang H."/>
            <person name="Yang Z."/>
            <person name="Liu X."/>
            <person name="Jiang W."/>
            <person name="Mao L."/>
            <person name="Kong X."/>
            <person name="Jiao Y."/>
            <person name="Jia J."/>
        </authorList>
    </citation>
    <scope>NUCLEOTIDE SEQUENCE [LARGE SCALE GENOMIC DNA]</scope>
    <source>
        <strain evidence="5">cv. AL8/78</strain>
    </source>
</reference>
<dbReference type="SUPFAM" id="SSF52540">
    <property type="entry name" value="P-loop containing nucleoside triphosphate hydrolases"/>
    <property type="match status" value="1"/>
</dbReference>
<organism evidence="4 5">
    <name type="scientific">Aegilops tauschii subsp. strangulata</name>
    <name type="common">Goatgrass</name>
    <dbReference type="NCBI Taxonomy" id="200361"/>
    <lineage>
        <taxon>Eukaryota</taxon>
        <taxon>Viridiplantae</taxon>
        <taxon>Streptophyta</taxon>
        <taxon>Embryophyta</taxon>
        <taxon>Tracheophyta</taxon>
        <taxon>Spermatophyta</taxon>
        <taxon>Magnoliopsida</taxon>
        <taxon>Liliopsida</taxon>
        <taxon>Poales</taxon>
        <taxon>Poaceae</taxon>
        <taxon>BOP clade</taxon>
        <taxon>Pooideae</taxon>
        <taxon>Triticodae</taxon>
        <taxon>Triticeae</taxon>
        <taxon>Triticinae</taxon>
        <taxon>Aegilops</taxon>
    </lineage>
</organism>
<dbReference type="InterPro" id="IPR027417">
    <property type="entry name" value="P-loop_NTPase"/>
</dbReference>
<dbReference type="InterPro" id="IPR003439">
    <property type="entry name" value="ABC_transporter-like_ATP-bd"/>
</dbReference>
<reference evidence="4" key="5">
    <citation type="journal article" date="2021" name="G3 (Bethesda)">
        <title>Aegilops tauschii genome assembly Aet v5.0 features greater sequence contiguity and improved annotation.</title>
        <authorList>
            <person name="Wang L."/>
            <person name="Zhu T."/>
            <person name="Rodriguez J.C."/>
            <person name="Deal K.R."/>
            <person name="Dubcovsky J."/>
            <person name="McGuire P.E."/>
            <person name="Lux T."/>
            <person name="Spannagl M."/>
            <person name="Mayer K.F.X."/>
            <person name="Baldrich P."/>
            <person name="Meyers B.C."/>
            <person name="Huo N."/>
            <person name="Gu Y.Q."/>
            <person name="Zhou H."/>
            <person name="Devos K.M."/>
            <person name="Bennetzen J.L."/>
            <person name="Unver T."/>
            <person name="Budak H."/>
            <person name="Gulick P.J."/>
            <person name="Galiba G."/>
            <person name="Kalapos B."/>
            <person name="Nelson D.R."/>
            <person name="Li P."/>
            <person name="You F.M."/>
            <person name="Luo M.C."/>
            <person name="Dvorak J."/>
        </authorList>
    </citation>
    <scope>NUCLEOTIDE SEQUENCE [LARGE SCALE GENOMIC DNA]</scope>
    <source>
        <strain evidence="4">cv. AL8/78</strain>
    </source>
</reference>
<proteinExistence type="predicted"/>
<dbReference type="InterPro" id="IPR050173">
    <property type="entry name" value="ABC_transporter_C-like"/>
</dbReference>
<dbReference type="PANTHER" id="PTHR24223:SF422">
    <property type="entry name" value="OS12G0562700 PROTEIN"/>
    <property type="match status" value="1"/>
</dbReference>
<dbReference type="Pfam" id="PF00005">
    <property type="entry name" value="ABC_tran"/>
    <property type="match status" value="1"/>
</dbReference>
<reference evidence="4" key="3">
    <citation type="journal article" date="2017" name="Nature">
        <title>Genome sequence of the progenitor of the wheat D genome Aegilops tauschii.</title>
        <authorList>
            <person name="Luo M.C."/>
            <person name="Gu Y.Q."/>
            <person name="Puiu D."/>
            <person name="Wang H."/>
            <person name="Twardziok S.O."/>
            <person name="Deal K.R."/>
            <person name="Huo N."/>
            <person name="Zhu T."/>
            <person name="Wang L."/>
            <person name="Wang Y."/>
            <person name="McGuire P.E."/>
            <person name="Liu S."/>
            <person name="Long H."/>
            <person name="Ramasamy R.K."/>
            <person name="Rodriguez J.C."/>
            <person name="Van S.L."/>
            <person name="Yuan L."/>
            <person name="Wang Z."/>
            <person name="Xia Z."/>
            <person name="Xiao L."/>
            <person name="Anderson O.D."/>
            <person name="Ouyang S."/>
            <person name="Liang Y."/>
            <person name="Zimin A.V."/>
            <person name="Pertea G."/>
            <person name="Qi P."/>
            <person name="Bennetzen J.L."/>
            <person name="Dai X."/>
            <person name="Dawson M.W."/>
            <person name="Muller H.G."/>
            <person name="Kugler K."/>
            <person name="Rivarola-Duarte L."/>
            <person name="Spannagl M."/>
            <person name="Mayer K.F.X."/>
            <person name="Lu F.H."/>
            <person name="Bevan M.W."/>
            <person name="Leroy P."/>
            <person name="Li P."/>
            <person name="You F.M."/>
            <person name="Sun Q."/>
            <person name="Liu Z."/>
            <person name="Lyons E."/>
            <person name="Wicker T."/>
            <person name="Salzberg S.L."/>
            <person name="Devos K.M."/>
            <person name="Dvorak J."/>
        </authorList>
    </citation>
    <scope>NUCLEOTIDE SEQUENCE [LARGE SCALE GENOMIC DNA]</scope>
    <source>
        <strain evidence="4">cv. AL8/78</strain>
    </source>
</reference>
<dbReference type="Gene3D" id="3.40.50.300">
    <property type="entry name" value="P-loop containing nucleotide triphosphate hydrolases"/>
    <property type="match status" value="1"/>
</dbReference>
<keyword evidence="5" id="KW-1185">Reference proteome</keyword>
<reference evidence="5" key="1">
    <citation type="journal article" date="2014" name="Science">
        <title>Ancient hybridizations among the ancestral genomes of bread wheat.</title>
        <authorList>
            <consortium name="International Wheat Genome Sequencing Consortium,"/>
            <person name="Marcussen T."/>
            <person name="Sandve S.R."/>
            <person name="Heier L."/>
            <person name="Spannagl M."/>
            <person name="Pfeifer M."/>
            <person name="Jakobsen K.S."/>
            <person name="Wulff B.B."/>
            <person name="Steuernagel B."/>
            <person name="Mayer K.F."/>
            <person name="Olsen O.A."/>
        </authorList>
    </citation>
    <scope>NUCLEOTIDE SEQUENCE [LARGE SCALE GENOMIC DNA]</scope>
    <source>
        <strain evidence="5">cv. AL8/78</strain>
    </source>
</reference>
<dbReference type="EnsemblPlants" id="AET4Gv20183400.19">
    <property type="protein sequence ID" value="AET4Gv20183400.19"/>
    <property type="gene ID" value="AET4Gv20183400"/>
</dbReference>
<dbReference type="AlphaFoldDB" id="A0A453HGD3"/>
<dbReference type="PANTHER" id="PTHR24223">
    <property type="entry name" value="ATP-BINDING CASSETTE SUB-FAMILY C"/>
    <property type="match status" value="1"/>
</dbReference>
<keyword evidence="2" id="KW-0067">ATP-binding</keyword>
<dbReference type="Proteomes" id="UP000015105">
    <property type="component" value="Chromosome 4D"/>
</dbReference>